<evidence type="ECO:0000313" key="5">
    <source>
        <dbReference type="EMBL" id="GJU09546.1"/>
    </source>
</evidence>
<sequence>MMSDHNSSDLAPQRQEMSVENVSSGLVPQGQKASDYDNSDPVPPRQNVVPSAEKTDSSQQGLEFLFSPLLEEYYNPTHGLAEENNNDQAPNASFQEAEFINPFCTRVQEIESFAPVARLEAVRIFVAYAAHKSFPIYQMDVKTAFLNGPVKEEVYVAQPEGFVDPDHVTFRIFSNKVVRLGINPMIQPEPEDLPKDNPKLEIAVLRVILLVVTMKIEILLESTSNKLSVAFKMRHSMRMLVKDLRSQDGIDIKDNVKGSKSRSQSMKEQAYNKEQRERPRPHELNDESNLIDLMKECIDNAIVVPAVLADQFELKTELLDFLILFPFSLKGAAETWLENEPPNSITSWDDLVSKFLNRFFPHSKTRQIRKEIMNFQQVFGETFTETWERFKDLLRKCPHHGFSLLHQINFFYNGLCQADQDSLNTAAGGNLMTRNTQEALTIIENKSKVRTCRNKPQVSSSAGSVIQNDAITSLTKQAEALISSMHEAYNRNQEASIQLMQTQMGQMEESFQERPSCVPPSDTETYPREERKAVTTMSGLTLEGSFIPHSNFLFYQEKEQEPETIKEVVEIASSQSTPFVTPPETPPLSTPKPKEDPKPNPHQPSIPYPSRLQEEKIQALKNLTGRTDHFVYRIDIVDSLFYGRVSLPLPIPYEDSDSLVEETDIILSHFDDSPPEYETFSFDIEEKSSGSTTTHSDYSLPDYEAFYFDDDHIEKRIVVAVPLIILIFVFLDVIRLSLTFRLIRFLLPIRVILIMRSSPINSLTSYFHWKFSEIDLLVSFPSGNEDIIFDPGIFIIKRFKSKRFHILPLDDFPTISFVSDSIILTDPSEIETFLSFPSGNEDKPKCGGVLLSMVCGSVACRIP</sequence>
<feature type="compositionally biased region" description="Pro residues" evidence="1">
    <location>
        <begin position="580"/>
        <end position="590"/>
    </location>
</feature>
<name>A0ABQ5JBM0_9ASTR</name>
<gene>
    <name evidence="5" type="ORF">Tco_1131942</name>
</gene>
<evidence type="ECO:0000259" key="3">
    <source>
        <dbReference type="Pfam" id="PF03732"/>
    </source>
</evidence>
<dbReference type="GO" id="GO:0003964">
    <property type="term" value="F:RNA-directed DNA polymerase activity"/>
    <property type="evidence" value="ECO:0007669"/>
    <property type="project" value="UniProtKB-KW"/>
</dbReference>
<dbReference type="InterPro" id="IPR005162">
    <property type="entry name" value="Retrotrans_gag_dom"/>
</dbReference>
<organism evidence="5 6">
    <name type="scientific">Tanacetum coccineum</name>
    <dbReference type="NCBI Taxonomy" id="301880"/>
    <lineage>
        <taxon>Eukaryota</taxon>
        <taxon>Viridiplantae</taxon>
        <taxon>Streptophyta</taxon>
        <taxon>Embryophyta</taxon>
        <taxon>Tracheophyta</taxon>
        <taxon>Spermatophyta</taxon>
        <taxon>Magnoliopsida</taxon>
        <taxon>eudicotyledons</taxon>
        <taxon>Gunneridae</taxon>
        <taxon>Pentapetalae</taxon>
        <taxon>asterids</taxon>
        <taxon>campanulids</taxon>
        <taxon>Asterales</taxon>
        <taxon>Asteraceae</taxon>
        <taxon>Asteroideae</taxon>
        <taxon>Anthemideae</taxon>
        <taxon>Anthemidinae</taxon>
        <taxon>Tanacetum</taxon>
    </lineage>
</organism>
<keyword evidence="5" id="KW-0808">Transferase</keyword>
<protein>
    <submittedName>
        <fullName evidence="5">Reverse transcriptase domain-containing protein</fullName>
    </submittedName>
</protein>
<feature type="domain" description="Retrotransposon gag" evidence="3">
    <location>
        <begin position="324"/>
        <end position="415"/>
    </location>
</feature>
<keyword evidence="6" id="KW-1185">Reference proteome</keyword>
<dbReference type="Pfam" id="PF07727">
    <property type="entry name" value="RVT_2"/>
    <property type="match status" value="1"/>
</dbReference>
<dbReference type="PANTHER" id="PTHR33223">
    <property type="entry name" value="CCHC-TYPE DOMAIN-CONTAINING PROTEIN"/>
    <property type="match status" value="1"/>
</dbReference>
<feature type="domain" description="Reverse transcriptase Ty1/copia-type" evidence="4">
    <location>
        <begin position="111"/>
        <end position="164"/>
    </location>
</feature>
<comment type="caution">
    <text evidence="5">The sequence shown here is derived from an EMBL/GenBank/DDBJ whole genome shotgun (WGS) entry which is preliminary data.</text>
</comment>
<feature type="compositionally biased region" description="Polar residues" evidence="1">
    <location>
        <begin position="1"/>
        <end position="26"/>
    </location>
</feature>
<accession>A0ABQ5JBM0</accession>
<dbReference type="Proteomes" id="UP001151760">
    <property type="component" value="Unassembled WGS sequence"/>
</dbReference>
<keyword evidence="5" id="KW-0548">Nucleotidyltransferase</keyword>
<feature type="compositionally biased region" description="Basic and acidic residues" evidence="1">
    <location>
        <begin position="270"/>
        <end position="284"/>
    </location>
</feature>
<feature type="region of interest" description="Disordered" evidence="1">
    <location>
        <begin position="1"/>
        <end position="59"/>
    </location>
</feature>
<evidence type="ECO:0000256" key="1">
    <source>
        <dbReference type="SAM" id="MobiDB-lite"/>
    </source>
</evidence>
<keyword evidence="2" id="KW-0812">Transmembrane</keyword>
<reference evidence="5" key="1">
    <citation type="journal article" date="2022" name="Int. J. Mol. Sci.">
        <title>Draft Genome of Tanacetum Coccineum: Genomic Comparison of Closely Related Tanacetum-Family Plants.</title>
        <authorList>
            <person name="Yamashiro T."/>
            <person name="Shiraishi A."/>
            <person name="Nakayama K."/>
            <person name="Satake H."/>
        </authorList>
    </citation>
    <scope>NUCLEOTIDE SEQUENCE</scope>
</reference>
<keyword evidence="2" id="KW-1133">Transmembrane helix</keyword>
<evidence type="ECO:0000259" key="4">
    <source>
        <dbReference type="Pfam" id="PF07727"/>
    </source>
</evidence>
<feature type="region of interest" description="Disordered" evidence="1">
    <location>
        <begin position="251"/>
        <end position="284"/>
    </location>
</feature>
<evidence type="ECO:0000256" key="2">
    <source>
        <dbReference type="SAM" id="Phobius"/>
    </source>
</evidence>
<reference evidence="5" key="2">
    <citation type="submission" date="2022-01" db="EMBL/GenBank/DDBJ databases">
        <authorList>
            <person name="Yamashiro T."/>
            <person name="Shiraishi A."/>
            <person name="Satake H."/>
            <person name="Nakayama K."/>
        </authorList>
    </citation>
    <scope>NUCLEOTIDE SEQUENCE</scope>
</reference>
<dbReference type="InterPro" id="IPR013103">
    <property type="entry name" value="RVT_2"/>
</dbReference>
<dbReference type="PANTHER" id="PTHR33223:SF11">
    <property type="entry name" value="ELEMENT PROTEIN, PUTATIVE-RELATED"/>
    <property type="match status" value="1"/>
</dbReference>
<proteinExistence type="predicted"/>
<feature type="region of interest" description="Disordered" evidence="1">
    <location>
        <begin position="573"/>
        <end position="611"/>
    </location>
</feature>
<evidence type="ECO:0000313" key="6">
    <source>
        <dbReference type="Proteomes" id="UP001151760"/>
    </source>
</evidence>
<keyword evidence="2" id="KW-0472">Membrane</keyword>
<dbReference type="EMBL" id="BQNB010021737">
    <property type="protein sequence ID" value="GJU09546.1"/>
    <property type="molecule type" value="Genomic_DNA"/>
</dbReference>
<dbReference type="Pfam" id="PF03732">
    <property type="entry name" value="Retrotrans_gag"/>
    <property type="match status" value="1"/>
</dbReference>
<keyword evidence="5" id="KW-0695">RNA-directed DNA polymerase</keyword>
<feature type="transmembrane region" description="Helical" evidence="2">
    <location>
        <begin position="717"/>
        <end position="738"/>
    </location>
</feature>